<dbReference type="RefSeq" id="WP_330087189.1">
    <property type="nucleotide sequence ID" value="NZ_JAUGZK010000003.1"/>
</dbReference>
<evidence type="ECO:0000313" key="1">
    <source>
        <dbReference type="EMBL" id="MEE2023846.1"/>
    </source>
</evidence>
<proteinExistence type="predicted"/>
<evidence type="ECO:0000313" key="2">
    <source>
        <dbReference type="Proteomes" id="UP001339167"/>
    </source>
</evidence>
<accession>A0ABU7JDS9</accession>
<sequence length="129" mass="15289">MKAYYLLFLFVFFPALAVDYEAGLRHSSRWFFKEILTLPTEQPIVLGLDFYTVERKHAEACAERLQGELIMLETPLLKYNYKVTVLYKFQNRNEINEQWLREQYYLGVAYSCDWSGGGNIIESSLRIRQ</sequence>
<name>A0ABU7JDS9_9GAMM</name>
<comment type="caution">
    <text evidence="1">The sequence shown here is derived from an EMBL/GenBank/DDBJ whole genome shotgun (WGS) entry which is preliminary data.</text>
</comment>
<reference evidence="1 2" key="1">
    <citation type="submission" date="2023-06" db="EMBL/GenBank/DDBJ databases">
        <title>Alkalimonas sp., MEB004 an alkaliphilic bacterium isolated from Lonar Lake, India.</title>
        <authorList>
            <person name="Joshi A."/>
            <person name="Thite S."/>
        </authorList>
    </citation>
    <scope>NUCLEOTIDE SEQUENCE [LARGE SCALE GENOMIC DNA]</scope>
    <source>
        <strain evidence="1 2">MEB004</strain>
    </source>
</reference>
<organism evidence="1 2">
    <name type="scientific">Alkalimonas mucilaginosa</name>
    <dbReference type="NCBI Taxonomy" id="3057676"/>
    <lineage>
        <taxon>Bacteria</taxon>
        <taxon>Pseudomonadati</taxon>
        <taxon>Pseudomonadota</taxon>
        <taxon>Gammaproteobacteria</taxon>
        <taxon>Alkalimonas</taxon>
    </lineage>
</organism>
<gene>
    <name evidence="1" type="ORF">QWF21_06270</name>
</gene>
<dbReference type="EMBL" id="JAUGZK010000003">
    <property type="protein sequence ID" value="MEE2023846.1"/>
    <property type="molecule type" value="Genomic_DNA"/>
</dbReference>
<keyword evidence="2" id="KW-1185">Reference proteome</keyword>
<dbReference type="Proteomes" id="UP001339167">
    <property type="component" value="Unassembled WGS sequence"/>
</dbReference>
<protein>
    <submittedName>
        <fullName evidence="1">Uncharacterized protein</fullName>
    </submittedName>
</protein>